<dbReference type="EMBL" id="HACM01007822">
    <property type="protein sequence ID" value="CRZ08264.1"/>
    <property type="molecule type" value="Transcribed_RNA"/>
</dbReference>
<evidence type="ECO:0008006" key="3">
    <source>
        <dbReference type="Google" id="ProtNLM"/>
    </source>
</evidence>
<sequence length="151" mass="16687">GIPCSHMMKELIRQNSVLNPQDFHCHWRLSIPVGVSLQDSPQTFAQALSELDATYQSLPPHRQRVIQEGVNVLTSIRRDTNFIENPEQVTARGRPQGSVARLGPVSSTRKDPSGFENAERRQRVCGLCGRSGHNRRSCSSIDSTPIGAVSL</sequence>
<proteinExistence type="predicted"/>
<accession>A0A0H5RHV7</accession>
<reference evidence="2" key="1">
    <citation type="submission" date="2015-04" db="EMBL/GenBank/DDBJ databases">
        <title>The genome sequence of the plant pathogenic Rhizarian Plasmodiophora brassicae reveals insights in its biotrophic life cycle and the origin of chitin synthesis.</title>
        <authorList>
            <person name="Schwelm A."/>
            <person name="Fogelqvist J."/>
            <person name="Knaust A."/>
            <person name="Julke S."/>
            <person name="Lilja T."/>
            <person name="Dhandapani V."/>
            <person name="Bonilla-Rosso G."/>
            <person name="Karlsson M."/>
            <person name="Shevchenko A."/>
            <person name="Choi S.R."/>
            <person name="Kim H.G."/>
            <person name="Park J.Y."/>
            <person name="Lim Y.P."/>
            <person name="Ludwig-Muller J."/>
            <person name="Dixelius C."/>
        </authorList>
    </citation>
    <scope>NUCLEOTIDE SEQUENCE</scope>
    <source>
        <tissue evidence="2">Potato root galls</tissue>
    </source>
</reference>
<name>A0A0H5RHV7_9EUKA</name>
<evidence type="ECO:0000313" key="2">
    <source>
        <dbReference type="EMBL" id="CRZ08264.1"/>
    </source>
</evidence>
<dbReference type="AlphaFoldDB" id="A0A0H5RHV7"/>
<feature type="compositionally biased region" description="Basic and acidic residues" evidence="1">
    <location>
        <begin position="108"/>
        <end position="118"/>
    </location>
</feature>
<organism evidence="2">
    <name type="scientific">Spongospora subterranea</name>
    <dbReference type="NCBI Taxonomy" id="70186"/>
    <lineage>
        <taxon>Eukaryota</taxon>
        <taxon>Sar</taxon>
        <taxon>Rhizaria</taxon>
        <taxon>Endomyxa</taxon>
        <taxon>Phytomyxea</taxon>
        <taxon>Plasmodiophorida</taxon>
        <taxon>Plasmodiophoridae</taxon>
        <taxon>Spongospora</taxon>
    </lineage>
</organism>
<protein>
    <recommendedName>
        <fullName evidence="3">CCHC-type domain-containing protein</fullName>
    </recommendedName>
</protein>
<evidence type="ECO:0000256" key="1">
    <source>
        <dbReference type="SAM" id="MobiDB-lite"/>
    </source>
</evidence>
<feature type="region of interest" description="Disordered" evidence="1">
    <location>
        <begin position="92"/>
        <end position="118"/>
    </location>
</feature>
<feature type="non-terminal residue" evidence="2">
    <location>
        <position position="1"/>
    </location>
</feature>